<feature type="transmembrane region" description="Helical" evidence="8">
    <location>
        <begin position="91"/>
        <end position="111"/>
    </location>
</feature>
<dbReference type="PROSITE" id="PS51257">
    <property type="entry name" value="PROKAR_LIPOPROTEIN"/>
    <property type="match status" value="1"/>
</dbReference>
<comment type="subcellular location">
    <subcellularLocation>
        <location evidence="1">Cell membrane</location>
        <topology evidence="1">Multi-pass membrane protein</topology>
    </subcellularLocation>
</comment>
<proteinExistence type="inferred from homology"/>
<evidence type="ECO:0000256" key="5">
    <source>
        <dbReference type="ARBA" id="ARBA00022692"/>
    </source>
</evidence>
<gene>
    <name evidence="9" type="ORF">HNQ88_000158</name>
</gene>
<dbReference type="GO" id="GO:0005886">
    <property type="term" value="C:plasma membrane"/>
    <property type="evidence" value="ECO:0007669"/>
    <property type="project" value="UniProtKB-SubCell"/>
</dbReference>
<sequence>MFFIKNKSFNPVVFLSSCLIILIVTVSSAVAPEALSGVFKVVQGWLIANTSWIYILSVAIMVFFCIWLIASRKGDIKLGPDHSEPEYSDTSWFAMLFSAGMGIGLLFFGVAEPLMHYSAPPAADPLSVEAAKDAMKITFFHWGLHAWAIYATLAVILAYFAYRKDLPLLPRSIFYPILGDKIHGRAGDFIDTFAVIGTMFGVASSLGYGVSQVNAGLNYLFGVPVNLYVQVGLIIGITAMATISVVLGLDGGIKKLSNVNLILAVLLLGLVLILGNSVDLLKAYVQNTGAYLSDFVHKTFNLYAYEKNESWLGGWTLLYWGWWVSWSPFVGMFIARISRGRTIREFIIGTLFIPASFAFLWFTVFGNTAIEIAGSAGGEEFIQVATENVPIALFKMFEYLPLTNILSVIGLLLVVTFFVSSSDSGSLVIDTLASGGKEHPPVWQRVFWAVLEGFVAIALLIAGGLDALQTMTIASAFPLMFLIIIGLIAFIKTLHQDYLLANSIQNHSTSVQYTLANVSWKERVKYLSRHPSQGRTLVFLEETVYPALMEFKEELMKHGSEVQVVISDLSVALKINNGDAVDFHYEVQVRDFAVPDYANKSREEYSRAEVFLLNGGQDYDVFGYSKEQIIADAITQYERHFHYLHVTTSEEVER</sequence>
<evidence type="ECO:0000256" key="7">
    <source>
        <dbReference type="ARBA" id="ARBA00023136"/>
    </source>
</evidence>
<dbReference type="InterPro" id="IPR000060">
    <property type="entry name" value="BCCT_transptr"/>
</dbReference>
<evidence type="ECO:0000256" key="4">
    <source>
        <dbReference type="ARBA" id="ARBA00022475"/>
    </source>
</evidence>
<reference evidence="9" key="1">
    <citation type="submission" date="2023-07" db="EMBL/GenBank/DDBJ databases">
        <title>Genomic Encyclopedia of Type Strains, Phase IV (KMG-IV): sequencing the most valuable type-strain genomes for metagenomic binning, comparative biology and taxonomic classification.</title>
        <authorList>
            <person name="Goeker M."/>
        </authorList>
    </citation>
    <scope>NUCLEOTIDE SEQUENCE</scope>
    <source>
        <strain evidence="9">DSM 26174</strain>
    </source>
</reference>
<dbReference type="PANTHER" id="PTHR30047">
    <property type="entry name" value="HIGH-AFFINITY CHOLINE TRANSPORT PROTEIN-RELATED"/>
    <property type="match status" value="1"/>
</dbReference>
<dbReference type="EMBL" id="JAVDQD010000001">
    <property type="protein sequence ID" value="MDR6237182.1"/>
    <property type="molecule type" value="Genomic_DNA"/>
</dbReference>
<feature type="transmembrane region" description="Helical" evidence="8">
    <location>
        <begin position="142"/>
        <end position="162"/>
    </location>
</feature>
<keyword evidence="6 8" id="KW-1133">Transmembrane helix</keyword>
<comment type="similarity">
    <text evidence="2">Belongs to the BCCT transporter (TC 2.A.15) family.</text>
</comment>
<name>A0AAE3XI17_9BACT</name>
<evidence type="ECO:0000313" key="9">
    <source>
        <dbReference type="EMBL" id="MDR6237182.1"/>
    </source>
</evidence>
<evidence type="ECO:0000256" key="3">
    <source>
        <dbReference type="ARBA" id="ARBA00022448"/>
    </source>
</evidence>
<feature type="transmembrane region" description="Helical" evidence="8">
    <location>
        <begin position="471"/>
        <end position="491"/>
    </location>
</feature>
<dbReference type="RefSeq" id="WP_309936626.1">
    <property type="nucleotide sequence ID" value="NZ_AP025305.1"/>
</dbReference>
<comment type="caution">
    <text evidence="9">The sequence shown here is derived from an EMBL/GenBank/DDBJ whole genome shotgun (WGS) entry which is preliminary data.</text>
</comment>
<evidence type="ECO:0000256" key="6">
    <source>
        <dbReference type="ARBA" id="ARBA00022989"/>
    </source>
</evidence>
<feature type="transmembrane region" description="Helical" evidence="8">
    <location>
        <begin position="52"/>
        <end position="70"/>
    </location>
</feature>
<keyword evidence="5 8" id="KW-0812">Transmembrane</keyword>
<dbReference type="PROSITE" id="PS01303">
    <property type="entry name" value="BCCT"/>
    <property type="match status" value="1"/>
</dbReference>
<feature type="transmembrane region" description="Helical" evidence="8">
    <location>
        <begin position="399"/>
        <end position="419"/>
    </location>
</feature>
<accession>A0AAE3XI17</accession>
<dbReference type="AlphaFoldDB" id="A0AAE3XI17"/>
<dbReference type="GO" id="GO:0022857">
    <property type="term" value="F:transmembrane transporter activity"/>
    <property type="evidence" value="ECO:0007669"/>
    <property type="project" value="InterPro"/>
</dbReference>
<feature type="transmembrane region" description="Helical" evidence="8">
    <location>
        <begin position="346"/>
        <end position="365"/>
    </location>
</feature>
<evidence type="ECO:0000256" key="1">
    <source>
        <dbReference type="ARBA" id="ARBA00004651"/>
    </source>
</evidence>
<dbReference type="Pfam" id="PF02028">
    <property type="entry name" value="BCCT"/>
    <property type="match status" value="1"/>
</dbReference>
<protein>
    <submittedName>
        <fullName evidence="9">Choline/glycine/proline betaine transport protein</fullName>
    </submittedName>
</protein>
<feature type="transmembrane region" description="Helical" evidence="8">
    <location>
        <begin position="446"/>
        <end position="465"/>
    </location>
</feature>
<feature type="transmembrane region" description="Helical" evidence="8">
    <location>
        <begin position="189"/>
        <end position="208"/>
    </location>
</feature>
<dbReference type="PANTHER" id="PTHR30047:SF7">
    <property type="entry name" value="HIGH-AFFINITY CHOLINE TRANSPORT PROTEIN"/>
    <property type="match status" value="1"/>
</dbReference>
<keyword evidence="7 8" id="KW-0472">Membrane</keyword>
<evidence type="ECO:0000256" key="8">
    <source>
        <dbReference type="SAM" id="Phobius"/>
    </source>
</evidence>
<dbReference type="InterPro" id="IPR018093">
    <property type="entry name" value="BCCT_CS"/>
</dbReference>
<feature type="transmembrane region" description="Helical" evidence="8">
    <location>
        <begin position="261"/>
        <end position="278"/>
    </location>
</feature>
<feature type="transmembrane region" description="Helical" evidence="8">
    <location>
        <begin position="317"/>
        <end position="334"/>
    </location>
</feature>
<keyword evidence="4" id="KW-1003">Cell membrane</keyword>
<evidence type="ECO:0000256" key="2">
    <source>
        <dbReference type="ARBA" id="ARBA00005658"/>
    </source>
</evidence>
<keyword evidence="10" id="KW-1185">Reference proteome</keyword>
<dbReference type="NCBIfam" id="TIGR00842">
    <property type="entry name" value="bcct"/>
    <property type="match status" value="1"/>
</dbReference>
<evidence type="ECO:0000313" key="10">
    <source>
        <dbReference type="Proteomes" id="UP001185092"/>
    </source>
</evidence>
<keyword evidence="3" id="KW-0813">Transport</keyword>
<organism evidence="9 10">
    <name type="scientific">Aureibacter tunicatorum</name>
    <dbReference type="NCBI Taxonomy" id="866807"/>
    <lineage>
        <taxon>Bacteria</taxon>
        <taxon>Pseudomonadati</taxon>
        <taxon>Bacteroidota</taxon>
        <taxon>Cytophagia</taxon>
        <taxon>Cytophagales</taxon>
        <taxon>Persicobacteraceae</taxon>
        <taxon>Aureibacter</taxon>
    </lineage>
</organism>
<dbReference type="Proteomes" id="UP001185092">
    <property type="component" value="Unassembled WGS sequence"/>
</dbReference>
<feature type="transmembrane region" description="Helical" evidence="8">
    <location>
        <begin position="228"/>
        <end position="249"/>
    </location>
</feature>